<proteinExistence type="predicted"/>
<organism evidence="2">
    <name type="scientific">Podoviridae sp. ctyDR6</name>
    <dbReference type="NCBI Taxonomy" id="2825288"/>
    <lineage>
        <taxon>Viruses</taxon>
        <taxon>Duplodnaviria</taxon>
        <taxon>Heunggongvirae</taxon>
        <taxon>Uroviricota</taxon>
        <taxon>Caudoviricetes</taxon>
    </lineage>
</organism>
<dbReference type="PROSITE" id="PS50943">
    <property type="entry name" value="HTH_CROC1"/>
    <property type="match status" value="1"/>
</dbReference>
<dbReference type="CDD" id="cd00093">
    <property type="entry name" value="HTH_XRE"/>
    <property type="match status" value="1"/>
</dbReference>
<evidence type="ECO:0000313" key="2">
    <source>
        <dbReference type="EMBL" id="DAE19409.1"/>
    </source>
</evidence>
<reference evidence="2" key="1">
    <citation type="journal article" date="2021" name="Proc. Natl. Acad. Sci. U.S.A.">
        <title>A Catalog of Tens of Thousands of Viruses from Human Metagenomes Reveals Hidden Associations with Chronic Diseases.</title>
        <authorList>
            <person name="Tisza M.J."/>
            <person name="Buck C.B."/>
        </authorList>
    </citation>
    <scope>NUCLEOTIDE SEQUENCE</scope>
    <source>
        <strain evidence="2">CtyDR6</strain>
    </source>
</reference>
<dbReference type="InterPro" id="IPR010982">
    <property type="entry name" value="Lambda_DNA-bd_dom_sf"/>
</dbReference>
<evidence type="ECO:0000259" key="1">
    <source>
        <dbReference type="PROSITE" id="PS50943"/>
    </source>
</evidence>
<dbReference type="Gene3D" id="1.10.260.40">
    <property type="entry name" value="lambda repressor-like DNA-binding domains"/>
    <property type="match status" value="1"/>
</dbReference>
<feature type="domain" description="HTH cro/C1-type" evidence="1">
    <location>
        <begin position="27"/>
        <end position="67"/>
    </location>
</feature>
<dbReference type="SMART" id="SM00530">
    <property type="entry name" value="HTH_XRE"/>
    <property type="match status" value="1"/>
</dbReference>
<name>A0A8S5QKT1_9CAUD</name>
<dbReference type="Pfam" id="PF01381">
    <property type="entry name" value="HTH_3"/>
    <property type="match status" value="1"/>
</dbReference>
<dbReference type="InterPro" id="IPR001387">
    <property type="entry name" value="Cro/C1-type_HTH"/>
</dbReference>
<sequence length="74" mass="8484">MKGEDKLSFPENLARLQTERGETNYRLAKEIDVSQTSIKNWKESVCRPHPRQVKKLAKHYGVTVDVLLKSSDGQ</sequence>
<protein>
    <submittedName>
        <fullName evidence="2">Helix-turn-helix domain protein</fullName>
    </submittedName>
</protein>
<dbReference type="EMBL" id="BK015675">
    <property type="protein sequence ID" value="DAE19409.1"/>
    <property type="molecule type" value="Genomic_DNA"/>
</dbReference>
<accession>A0A8S5QKT1</accession>
<dbReference type="GO" id="GO:0003677">
    <property type="term" value="F:DNA binding"/>
    <property type="evidence" value="ECO:0007669"/>
    <property type="project" value="InterPro"/>
</dbReference>
<dbReference type="SUPFAM" id="SSF47413">
    <property type="entry name" value="lambda repressor-like DNA-binding domains"/>
    <property type="match status" value="1"/>
</dbReference>